<sequence>MVEGARAKASMAESSNVASTGHYNLCKRVVRAVQNDVTFVFGDSTPIDGNALTEDTDGGVIGDVFSSTAEQTSLTHVFTNVNGHTSTASRNVSTPIESFWSTGEAEFVNVVPNQAATRSLQPTSPNAIGSNLNGASSVPNVDKVAAIIGVSITSLKDMDVLTRRIKAGDCNDSLDRLNKDERKVAMNATLPLCEKFLGARSDQTSSIPNYELPIVKSVPTNAKSDSYAGASGVLGRCDSWGRSSFARCMIEVNVDNVLKESITIGIPLFYGSGFSKEIVRVEYEWKPPFCEQCKIFGHVYNQCPKNAKIFPIIQKINNDGFQMVVNRRSGKTGSINNNRSGVNVRFEPTAHEISSKNGVPNVSTSAKDGHTKQPTKVVDIPSSSSAKKGEFDPENYKRSEDESKSEDEVEVVFDKSVNLLNSTKRGLSTRLLMLQRLLSSFCHVSIKPLLEVNVVRISQKSQENSQKQANTDTRIRRVQKEAKDTKPKPNP</sequence>
<evidence type="ECO:0000256" key="1">
    <source>
        <dbReference type="SAM" id="MobiDB-lite"/>
    </source>
</evidence>
<name>A0ABQ5DX62_9ASTR</name>
<dbReference type="PANTHER" id="PTHR31286">
    <property type="entry name" value="GLYCINE-RICH CELL WALL STRUCTURAL PROTEIN 1.8-LIKE"/>
    <property type="match status" value="1"/>
</dbReference>
<feature type="compositionally biased region" description="Basic and acidic residues" evidence="1">
    <location>
        <begin position="473"/>
        <end position="491"/>
    </location>
</feature>
<dbReference type="Proteomes" id="UP001151760">
    <property type="component" value="Unassembled WGS sequence"/>
</dbReference>
<protein>
    <submittedName>
        <fullName evidence="2">Bifunctional monodehydroascorbate reductase and carbonic anhydrase nectarin-3</fullName>
    </submittedName>
</protein>
<reference evidence="2" key="1">
    <citation type="journal article" date="2022" name="Int. J. Mol. Sci.">
        <title>Draft Genome of Tanacetum Coccineum: Genomic Comparison of Closely Related Tanacetum-Family Plants.</title>
        <authorList>
            <person name="Yamashiro T."/>
            <person name="Shiraishi A."/>
            <person name="Nakayama K."/>
            <person name="Satake H."/>
        </authorList>
    </citation>
    <scope>NUCLEOTIDE SEQUENCE</scope>
</reference>
<reference evidence="2" key="2">
    <citation type="submission" date="2022-01" db="EMBL/GenBank/DDBJ databases">
        <authorList>
            <person name="Yamashiro T."/>
            <person name="Shiraishi A."/>
            <person name="Satake H."/>
            <person name="Nakayama K."/>
        </authorList>
    </citation>
    <scope>NUCLEOTIDE SEQUENCE</scope>
</reference>
<evidence type="ECO:0000313" key="3">
    <source>
        <dbReference type="Proteomes" id="UP001151760"/>
    </source>
</evidence>
<feature type="region of interest" description="Disordered" evidence="1">
    <location>
        <begin position="459"/>
        <end position="491"/>
    </location>
</feature>
<dbReference type="InterPro" id="IPR040256">
    <property type="entry name" value="At4g02000-like"/>
</dbReference>
<feature type="compositionally biased region" description="Polar residues" evidence="1">
    <location>
        <begin position="355"/>
        <end position="366"/>
    </location>
</feature>
<dbReference type="EMBL" id="BQNB010015735">
    <property type="protein sequence ID" value="GJT43507.1"/>
    <property type="molecule type" value="Genomic_DNA"/>
</dbReference>
<organism evidence="2 3">
    <name type="scientific">Tanacetum coccineum</name>
    <dbReference type="NCBI Taxonomy" id="301880"/>
    <lineage>
        <taxon>Eukaryota</taxon>
        <taxon>Viridiplantae</taxon>
        <taxon>Streptophyta</taxon>
        <taxon>Embryophyta</taxon>
        <taxon>Tracheophyta</taxon>
        <taxon>Spermatophyta</taxon>
        <taxon>Magnoliopsida</taxon>
        <taxon>eudicotyledons</taxon>
        <taxon>Gunneridae</taxon>
        <taxon>Pentapetalae</taxon>
        <taxon>asterids</taxon>
        <taxon>campanulids</taxon>
        <taxon>Asterales</taxon>
        <taxon>Asteraceae</taxon>
        <taxon>Asteroideae</taxon>
        <taxon>Anthemideae</taxon>
        <taxon>Anthemidinae</taxon>
        <taxon>Tanacetum</taxon>
    </lineage>
</organism>
<gene>
    <name evidence="2" type="ORF">Tco_0952222</name>
</gene>
<feature type="compositionally biased region" description="Basic and acidic residues" evidence="1">
    <location>
        <begin position="387"/>
        <end position="402"/>
    </location>
</feature>
<proteinExistence type="predicted"/>
<feature type="region of interest" description="Disordered" evidence="1">
    <location>
        <begin position="353"/>
        <end position="408"/>
    </location>
</feature>
<keyword evidence="3" id="KW-1185">Reference proteome</keyword>
<feature type="compositionally biased region" description="Polar residues" evidence="1">
    <location>
        <begin position="459"/>
        <end position="472"/>
    </location>
</feature>
<accession>A0ABQ5DX62</accession>
<comment type="caution">
    <text evidence="2">The sequence shown here is derived from an EMBL/GenBank/DDBJ whole genome shotgun (WGS) entry which is preliminary data.</text>
</comment>
<evidence type="ECO:0000313" key="2">
    <source>
        <dbReference type="EMBL" id="GJT43507.1"/>
    </source>
</evidence>
<dbReference type="PANTHER" id="PTHR31286:SF99">
    <property type="entry name" value="DUF4283 DOMAIN-CONTAINING PROTEIN"/>
    <property type="match status" value="1"/>
</dbReference>